<reference evidence="3 4" key="1">
    <citation type="journal article" date="2006" name="J. Bacteriol.">
        <title>Complete genome sequence of the dehalorespiring bacterium Desulfitobacterium hafniense Y51 and comparison with Dehalococcoides ethenogenes 195.</title>
        <authorList>
            <person name="Nonaka H."/>
            <person name="Keresztes G."/>
            <person name="Shinoda Y."/>
            <person name="Ikenaga Y."/>
            <person name="Abe M."/>
            <person name="Naito K."/>
            <person name="Inatomi K."/>
            <person name="Furukawa K."/>
            <person name="Inui M."/>
            <person name="Yukawa H."/>
        </authorList>
    </citation>
    <scope>NUCLEOTIDE SEQUENCE [LARGE SCALE GENOMIC DNA]</scope>
    <source>
        <strain evidence="3 4">Y51</strain>
    </source>
</reference>
<keyword evidence="1" id="KW-0238">DNA-binding</keyword>
<evidence type="ECO:0000256" key="1">
    <source>
        <dbReference type="ARBA" id="ARBA00023125"/>
    </source>
</evidence>
<evidence type="ECO:0000259" key="2">
    <source>
        <dbReference type="PROSITE" id="PS50943"/>
    </source>
</evidence>
<dbReference type="STRING" id="138119.DSY2748"/>
<proteinExistence type="predicted"/>
<dbReference type="eggNOG" id="COG1396">
    <property type="taxonomic scope" value="Bacteria"/>
</dbReference>
<dbReference type="Proteomes" id="UP000001946">
    <property type="component" value="Chromosome"/>
</dbReference>
<evidence type="ECO:0000313" key="3">
    <source>
        <dbReference type="EMBL" id="BAE84537.1"/>
    </source>
</evidence>
<dbReference type="InterPro" id="IPR010982">
    <property type="entry name" value="Lambda_DNA-bd_dom_sf"/>
</dbReference>
<evidence type="ECO:0000313" key="4">
    <source>
        <dbReference type="Proteomes" id="UP000001946"/>
    </source>
</evidence>
<dbReference type="AlphaFoldDB" id="Q24TV5"/>
<dbReference type="PANTHER" id="PTHR46797">
    <property type="entry name" value="HTH-TYPE TRANSCRIPTIONAL REGULATOR"/>
    <property type="match status" value="1"/>
</dbReference>
<sequence length="118" mass="13844">MCRIAFRIALRNGYDSLYYKQFASFLQVCKLIPRGDDMSKSWDINDKRFIQIGLRIAYYRKLNEMTQDQLAERIGITSKYLSQVETPSCVQPISLKTLFAIADLFHVPPHKFLEFDKD</sequence>
<dbReference type="EMBL" id="AP008230">
    <property type="protein sequence ID" value="BAE84537.1"/>
    <property type="molecule type" value="Genomic_DNA"/>
</dbReference>
<dbReference type="GO" id="GO:0003700">
    <property type="term" value="F:DNA-binding transcription factor activity"/>
    <property type="evidence" value="ECO:0007669"/>
    <property type="project" value="TreeGrafter"/>
</dbReference>
<dbReference type="Gene3D" id="1.10.260.40">
    <property type="entry name" value="lambda repressor-like DNA-binding domains"/>
    <property type="match status" value="1"/>
</dbReference>
<dbReference type="HOGENOM" id="CLU_2069292_0_0_9"/>
<dbReference type="PANTHER" id="PTHR46797:SF1">
    <property type="entry name" value="METHYLPHOSPHONATE SYNTHASE"/>
    <property type="match status" value="1"/>
</dbReference>
<dbReference type="GO" id="GO:0003677">
    <property type="term" value="F:DNA binding"/>
    <property type="evidence" value="ECO:0007669"/>
    <property type="project" value="UniProtKB-KW"/>
</dbReference>
<accession>Q24TV5</accession>
<dbReference type="CDD" id="cd00093">
    <property type="entry name" value="HTH_XRE"/>
    <property type="match status" value="1"/>
</dbReference>
<dbReference type="KEGG" id="dsy:DSY2748"/>
<name>Q24TV5_DESHY</name>
<dbReference type="PROSITE" id="PS50943">
    <property type="entry name" value="HTH_CROC1"/>
    <property type="match status" value="1"/>
</dbReference>
<feature type="domain" description="HTH cro/C1-type" evidence="2">
    <location>
        <begin position="56"/>
        <end position="112"/>
    </location>
</feature>
<keyword evidence="4" id="KW-1185">Reference proteome</keyword>
<protein>
    <recommendedName>
        <fullName evidence="2">HTH cro/C1-type domain-containing protein</fullName>
    </recommendedName>
</protein>
<gene>
    <name evidence="3" type="ordered locus">DSY2748</name>
</gene>
<dbReference type="SMART" id="SM00530">
    <property type="entry name" value="HTH_XRE"/>
    <property type="match status" value="1"/>
</dbReference>
<dbReference type="SUPFAM" id="SSF47413">
    <property type="entry name" value="lambda repressor-like DNA-binding domains"/>
    <property type="match status" value="1"/>
</dbReference>
<dbReference type="InterPro" id="IPR001387">
    <property type="entry name" value="Cro/C1-type_HTH"/>
</dbReference>
<dbReference type="InterPro" id="IPR050807">
    <property type="entry name" value="TransReg_Diox_bact_type"/>
</dbReference>
<dbReference type="Pfam" id="PF01381">
    <property type="entry name" value="HTH_3"/>
    <property type="match status" value="1"/>
</dbReference>
<organism evidence="3 4">
    <name type="scientific">Desulfitobacterium hafniense (strain Y51)</name>
    <dbReference type="NCBI Taxonomy" id="138119"/>
    <lineage>
        <taxon>Bacteria</taxon>
        <taxon>Bacillati</taxon>
        <taxon>Bacillota</taxon>
        <taxon>Clostridia</taxon>
        <taxon>Eubacteriales</taxon>
        <taxon>Desulfitobacteriaceae</taxon>
        <taxon>Desulfitobacterium</taxon>
    </lineage>
</organism>
<dbReference type="GO" id="GO:0005829">
    <property type="term" value="C:cytosol"/>
    <property type="evidence" value="ECO:0007669"/>
    <property type="project" value="TreeGrafter"/>
</dbReference>